<dbReference type="EMBL" id="JAAAJB010000405">
    <property type="protein sequence ID" value="KAG0256566.1"/>
    <property type="molecule type" value="Genomic_DNA"/>
</dbReference>
<evidence type="ECO:0000256" key="2">
    <source>
        <dbReference type="SAM" id="Coils"/>
    </source>
</evidence>
<dbReference type="Gene3D" id="2.40.160.120">
    <property type="match status" value="1"/>
</dbReference>
<evidence type="ECO:0000256" key="1">
    <source>
        <dbReference type="ARBA" id="ARBA00008842"/>
    </source>
</evidence>
<comment type="caution">
    <text evidence="3">The sequence shown here is derived from an EMBL/GenBank/DDBJ whole genome shotgun (WGS) entry which is preliminary data.</text>
</comment>
<reference evidence="3" key="1">
    <citation type="journal article" date="2020" name="Fungal Divers.">
        <title>Resolving the Mortierellaceae phylogeny through synthesis of multi-gene phylogenetics and phylogenomics.</title>
        <authorList>
            <person name="Vandepol N."/>
            <person name="Liber J."/>
            <person name="Desiro A."/>
            <person name="Na H."/>
            <person name="Kennedy M."/>
            <person name="Barry K."/>
            <person name="Grigoriev I.V."/>
            <person name="Miller A.N."/>
            <person name="O'Donnell K."/>
            <person name="Stajich J.E."/>
            <person name="Bonito G."/>
        </authorList>
    </citation>
    <scope>NUCLEOTIDE SEQUENCE</scope>
    <source>
        <strain evidence="3">BC1065</strain>
    </source>
</reference>
<keyword evidence="4" id="KW-1185">Reference proteome</keyword>
<feature type="coiled-coil region" evidence="2">
    <location>
        <begin position="325"/>
        <end position="355"/>
    </location>
</feature>
<name>A0A9P6U2B8_9FUNG</name>
<dbReference type="PANTHER" id="PTHR10972">
    <property type="entry name" value="OXYSTEROL-BINDING PROTEIN-RELATED"/>
    <property type="match status" value="1"/>
</dbReference>
<dbReference type="Pfam" id="PF01237">
    <property type="entry name" value="Oxysterol_BP"/>
    <property type="match status" value="1"/>
</dbReference>
<comment type="similarity">
    <text evidence="1">Belongs to the OSBP family.</text>
</comment>
<dbReference type="InterPro" id="IPR000648">
    <property type="entry name" value="Oxysterol-bd"/>
</dbReference>
<dbReference type="Gene3D" id="3.30.70.3490">
    <property type="match status" value="1"/>
</dbReference>
<dbReference type="GO" id="GO:0008142">
    <property type="term" value="F:oxysterol binding"/>
    <property type="evidence" value="ECO:0007669"/>
    <property type="project" value="TreeGrafter"/>
</dbReference>
<dbReference type="GO" id="GO:0016020">
    <property type="term" value="C:membrane"/>
    <property type="evidence" value="ECO:0007669"/>
    <property type="project" value="TreeGrafter"/>
</dbReference>
<dbReference type="Proteomes" id="UP000807716">
    <property type="component" value="Unassembled WGS sequence"/>
</dbReference>
<dbReference type="InterPro" id="IPR037239">
    <property type="entry name" value="OSBP_sf"/>
</dbReference>
<dbReference type="PANTHER" id="PTHR10972:SF184">
    <property type="entry name" value="OXYSTEROL-BINDING PROTEIN HOMOLOG 4-RELATED"/>
    <property type="match status" value="1"/>
</dbReference>
<dbReference type="AlphaFoldDB" id="A0A9P6U2B8"/>
<dbReference type="OrthoDB" id="14833at2759"/>
<sequence length="406" mass="44787">MSSNNSNANSDSDDTSVAEVPTEQKDSFRSFIATLAQFSGDLSSLTCPSFLLSSVSLLEYSQYWGDHPKLFAAISGGTTPEERLLRVLKWFISTLYGSYSSRTTTIGMEKKPYNPILGEQYFGRWTGDAETGDTFLAAEQVSHHPPIMGFHLENKKAGVILEGHCGQKSRFAMPAGIDVSQTGHATLSLPGFNEHYLLTLPSIQIRGIVTGRPFVELSGTTYIVSSTGLLATIDYSTRGYFSGEKNSFKASIKPLDGGSAFYTAQGQWSKSSKYTDVKKGETKLFFDAEADQPLPIEIKPVEELAPLESHKVWAVVSKALNAKDYATASKEKSALEEAQRELRRQRKEKGETQADVLEVFELVDEDADATGKIFQTLREKLVKVAGAKAIKEDETKPHWRLRQGKN</sequence>
<evidence type="ECO:0000313" key="4">
    <source>
        <dbReference type="Proteomes" id="UP000807716"/>
    </source>
</evidence>
<dbReference type="SUPFAM" id="SSF144000">
    <property type="entry name" value="Oxysterol-binding protein-like"/>
    <property type="match status" value="1"/>
</dbReference>
<proteinExistence type="inferred from homology"/>
<protein>
    <submittedName>
        <fullName evidence="3">Glycerol ethanol, ferric requiring protein</fullName>
    </submittedName>
</protein>
<dbReference type="Gene3D" id="1.10.287.2720">
    <property type="match status" value="1"/>
</dbReference>
<organism evidence="3 4">
    <name type="scientific">Actinomortierella ambigua</name>
    <dbReference type="NCBI Taxonomy" id="1343610"/>
    <lineage>
        <taxon>Eukaryota</taxon>
        <taxon>Fungi</taxon>
        <taxon>Fungi incertae sedis</taxon>
        <taxon>Mucoromycota</taxon>
        <taxon>Mortierellomycotina</taxon>
        <taxon>Mortierellomycetes</taxon>
        <taxon>Mortierellales</taxon>
        <taxon>Mortierellaceae</taxon>
        <taxon>Actinomortierella</taxon>
    </lineage>
</organism>
<evidence type="ECO:0000313" key="3">
    <source>
        <dbReference type="EMBL" id="KAG0256566.1"/>
    </source>
</evidence>
<dbReference type="GO" id="GO:0005829">
    <property type="term" value="C:cytosol"/>
    <property type="evidence" value="ECO:0007669"/>
    <property type="project" value="TreeGrafter"/>
</dbReference>
<gene>
    <name evidence="3" type="primary">GEF1_1</name>
    <name evidence="3" type="ORF">DFQ27_005671</name>
</gene>
<accession>A0A9P6U2B8</accession>
<keyword evidence="2" id="KW-0175">Coiled coil</keyword>